<dbReference type="InterPro" id="IPR032675">
    <property type="entry name" value="LRR_dom_sf"/>
</dbReference>
<dbReference type="InterPro" id="IPR050541">
    <property type="entry name" value="LRR_TM_domain-containing"/>
</dbReference>
<feature type="domain" description="LRRCT" evidence="6">
    <location>
        <begin position="638"/>
        <end position="690"/>
    </location>
</feature>
<keyword evidence="2 5" id="KW-0732">Signal</keyword>
<keyword evidence="8" id="KW-1185">Reference proteome</keyword>
<dbReference type="EMBL" id="CAJHNJ030000123">
    <property type="protein sequence ID" value="CAG9136043.1"/>
    <property type="molecule type" value="Genomic_DNA"/>
</dbReference>
<comment type="caution">
    <text evidence="7">The sequence shown here is derived from an EMBL/GenBank/DDBJ whole genome shotgun (WGS) entry which is preliminary data.</text>
</comment>
<accession>A0A8S4G4J4</accession>
<dbReference type="SMART" id="SM00369">
    <property type="entry name" value="LRR_TYP"/>
    <property type="match status" value="15"/>
</dbReference>
<gene>
    <name evidence="7" type="ORF">PLXY2_LOCUS14304</name>
</gene>
<dbReference type="InterPro" id="IPR003591">
    <property type="entry name" value="Leu-rich_rpt_typical-subtyp"/>
</dbReference>
<sequence length="883" mass="98244">MAVSHRPAASTSAACALLLVALIPILHGEEQSSCPTLAENPICPCYNFKEGLFLECPSATPAAVKNIVTKIKGSIQSLSIYDLATANTELNAELFPPKVRIIGLQISQTHISSISSNAFSALRDSLESLSIVSSKLNKIPHESLFELPNIEALDLQLNDIEEIPANNFRNLKLKKLNLKGNKIFNISEHAFFNLESHLIELDLTENFINEFPLKALGKLHKIATLRLSWNKIRSLPGDKLKVLDLSENELTALTFDISELAIKQLRLNKNFISTIELGVLQTLPNLSDLEMNNNVLTSEDIIQVQISGLKALIISSNDFHQLENQTFSHLPSLQTLALESSNISQLPATTFIKNQNLLRINLAFNSLKDLHKDVFAYTTILQELNLRGNLFTEFPHVALFNVTSLEHSVGLKEIDVSFNLFKHIPSNGLSEAVLPALKLLNMSSNSLTQLLPTSPSKQFPLLEELVVTGTNLTIITSKDFENFPSLKKLILTQNSIIRLSPGAFLKLNNLESLDLSKNKLEYIPRERLQGLFSARLVNISYNTLKELEEFTSDLRNLQKLDISYNHITKITKEVFSGLQSLTELYLSGNWLSAISTEAFRSLNKITHIDLSRNYFEVIQMKMLIHFETQIKSISFDENPLTCDCESQDVWRWMQDHYKIVLKGSSNLRCEHPEDLHGYSYLSLTSQKLCNSPVVIRGKVLNATARSTRLIHLTPGAKYTICVIAIGNFGLLAASTDSFTPNARIAPSNNNTSAHLFGDEQIFTNVRQYMNDSLTSKCTTVNTIEIFGTAIDSPFSNTYMGIADILARRLSLVVGCCMGFIVFVVLVVALGYMKSKKRPGVIKAEVQQQVPQFISYDNFSVPGGADGGPATDIDINTISDKTKQ</sequence>
<protein>
    <submittedName>
        <fullName evidence="7">(diamondback moth) hypothetical protein</fullName>
    </submittedName>
</protein>
<feature type="signal peptide" evidence="5">
    <location>
        <begin position="1"/>
        <end position="28"/>
    </location>
</feature>
<evidence type="ECO:0000256" key="5">
    <source>
        <dbReference type="SAM" id="SignalP"/>
    </source>
</evidence>
<dbReference type="InterPro" id="IPR000483">
    <property type="entry name" value="Cys-rich_flank_reg_C"/>
</dbReference>
<evidence type="ECO:0000313" key="7">
    <source>
        <dbReference type="EMBL" id="CAG9136043.1"/>
    </source>
</evidence>
<name>A0A8S4G4J4_PLUXY</name>
<dbReference type="InterPro" id="IPR001611">
    <property type="entry name" value="Leu-rich_rpt"/>
</dbReference>
<dbReference type="GO" id="GO:0006955">
    <property type="term" value="P:immune response"/>
    <property type="evidence" value="ECO:0007669"/>
    <property type="project" value="InterPro"/>
</dbReference>
<feature type="transmembrane region" description="Helical" evidence="4">
    <location>
        <begin position="809"/>
        <end position="832"/>
    </location>
</feature>
<dbReference type="SUPFAM" id="SSF52058">
    <property type="entry name" value="L domain-like"/>
    <property type="match status" value="2"/>
</dbReference>
<evidence type="ECO:0000259" key="6">
    <source>
        <dbReference type="SMART" id="SM00082"/>
    </source>
</evidence>
<dbReference type="PANTHER" id="PTHR24369:SF210">
    <property type="entry name" value="CHAOPTIN-RELATED"/>
    <property type="match status" value="1"/>
</dbReference>
<evidence type="ECO:0000256" key="1">
    <source>
        <dbReference type="ARBA" id="ARBA00022614"/>
    </source>
</evidence>
<dbReference type="GO" id="GO:0005886">
    <property type="term" value="C:plasma membrane"/>
    <property type="evidence" value="ECO:0007669"/>
    <property type="project" value="TreeGrafter"/>
</dbReference>
<evidence type="ECO:0000256" key="3">
    <source>
        <dbReference type="ARBA" id="ARBA00022737"/>
    </source>
</evidence>
<keyword evidence="4" id="KW-1133">Transmembrane helix</keyword>
<keyword evidence="4" id="KW-0472">Membrane</keyword>
<dbReference type="PANTHER" id="PTHR24369">
    <property type="entry name" value="ANTIGEN BSP, PUTATIVE-RELATED"/>
    <property type="match status" value="1"/>
</dbReference>
<dbReference type="PRINTS" id="PR00019">
    <property type="entry name" value="LEURICHRPT"/>
</dbReference>
<keyword evidence="1" id="KW-0433">Leucine-rich repeat</keyword>
<dbReference type="GO" id="GO:0002224">
    <property type="term" value="P:toll-like receptor signaling pathway"/>
    <property type="evidence" value="ECO:0007669"/>
    <property type="project" value="InterPro"/>
</dbReference>
<evidence type="ECO:0000256" key="2">
    <source>
        <dbReference type="ARBA" id="ARBA00022729"/>
    </source>
</evidence>
<dbReference type="AlphaFoldDB" id="A0A8S4G4J4"/>
<dbReference type="SMART" id="SM00082">
    <property type="entry name" value="LRRCT"/>
    <property type="match status" value="1"/>
</dbReference>
<evidence type="ECO:0000313" key="8">
    <source>
        <dbReference type="Proteomes" id="UP000653454"/>
    </source>
</evidence>
<dbReference type="Gene3D" id="3.80.10.10">
    <property type="entry name" value="Ribonuclease Inhibitor"/>
    <property type="match status" value="3"/>
</dbReference>
<keyword evidence="3" id="KW-0677">Repeat</keyword>
<organism evidence="7 8">
    <name type="scientific">Plutella xylostella</name>
    <name type="common">Diamondback moth</name>
    <name type="synonym">Plutella maculipennis</name>
    <dbReference type="NCBI Taxonomy" id="51655"/>
    <lineage>
        <taxon>Eukaryota</taxon>
        <taxon>Metazoa</taxon>
        <taxon>Ecdysozoa</taxon>
        <taxon>Arthropoda</taxon>
        <taxon>Hexapoda</taxon>
        <taxon>Insecta</taxon>
        <taxon>Pterygota</taxon>
        <taxon>Neoptera</taxon>
        <taxon>Endopterygota</taxon>
        <taxon>Lepidoptera</taxon>
        <taxon>Glossata</taxon>
        <taxon>Ditrysia</taxon>
        <taxon>Yponomeutoidea</taxon>
        <taxon>Plutellidae</taxon>
        <taxon>Plutella</taxon>
    </lineage>
</organism>
<dbReference type="GO" id="GO:0004888">
    <property type="term" value="F:transmembrane signaling receptor activity"/>
    <property type="evidence" value="ECO:0007669"/>
    <property type="project" value="InterPro"/>
</dbReference>
<feature type="chain" id="PRO_5035940851" evidence="5">
    <location>
        <begin position="29"/>
        <end position="883"/>
    </location>
</feature>
<dbReference type="PROSITE" id="PS51450">
    <property type="entry name" value="LRR"/>
    <property type="match status" value="3"/>
</dbReference>
<proteinExistence type="predicted"/>
<dbReference type="Proteomes" id="UP000653454">
    <property type="component" value="Unassembled WGS sequence"/>
</dbReference>
<evidence type="ECO:0000256" key="4">
    <source>
        <dbReference type="SAM" id="Phobius"/>
    </source>
</evidence>
<keyword evidence="4" id="KW-0812">Transmembrane</keyword>
<reference evidence="7" key="1">
    <citation type="submission" date="2020-11" db="EMBL/GenBank/DDBJ databases">
        <authorList>
            <person name="Whiteford S."/>
        </authorList>
    </citation>
    <scope>NUCLEOTIDE SEQUENCE</scope>
</reference>
<dbReference type="Pfam" id="PF13855">
    <property type="entry name" value="LRR_8"/>
    <property type="match status" value="4"/>
</dbReference>